<name>A0A922JA13_CARIL</name>
<sequence>MPSVPVQFLMGPFVPSLASFHGGLSSHRLKYLEKSDRRGNLS</sequence>
<dbReference type="AlphaFoldDB" id="A0A922JA13"/>
<reference evidence="1" key="1">
    <citation type="submission" date="2021-01" db="EMBL/GenBank/DDBJ databases">
        <authorList>
            <person name="Lovell J.T."/>
            <person name="Bentley N."/>
            <person name="Bhattarai G."/>
            <person name="Jenkins J.W."/>
            <person name="Sreedasyam A."/>
            <person name="Alarcon Y."/>
            <person name="Bock C."/>
            <person name="Boston L."/>
            <person name="Carlson J."/>
            <person name="Cervantes K."/>
            <person name="Clermont K."/>
            <person name="Krom N."/>
            <person name="Kubenka K."/>
            <person name="Mamidi S."/>
            <person name="Mattison C."/>
            <person name="Monteros M."/>
            <person name="Pisani C."/>
            <person name="Plott C."/>
            <person name="Rajasekar S."/>
            <person name="Rhein H.S."/>
            <person name="Rohla C."/>
            <person name="Song M."/>
            <person name="Hilaire R.S."/>
            <person name="Shu S."/>
            <person name="Wells L."/>
            <person name="Wang X."/>
            <person name="Webber J."/>
            <person name="Heerema R.J."/>
            <person name="Klein P."/>
            <person name="Conner P."/>
            <person name="Grauke L."/>
            <person name="Grimwood J."/>
            <person name="Schmutz J."/>
            <person name="Randall J.J."/>
        </authorList>
    </citation>
    <scope>NUCLEOTIDE SEQUENCE</scope>
    <source>
        <tissue evidence="1">Leaf</tissue>
    </source>
</reference>
<comment type="caution">
    <text evidence="1">The sequence shown here is derived from an EMBL/GenBank/DDBJ whole genome shotgun (WGS) entry which is preliminary data.</text>
</comment>
<gene>
    <name evidence="1" type="ORF">I3842_09G190600</name>
</gene>
<accession>A0A922JA13</accession>
<evidence type="ECO:0000313" key="1">
    <source>
        <dbReference type="EMBL" id="KAG6697269.1"/>
    </source>
</evidence>
<organism evidence="1 2">
    <name type="scientific">Carya illinoinensis</name>
    <name type="common">Pecan</name>
    <dbReference type="NCBI Taxonomy" id="32201"/>
    <lineage>
        <taxon>Eukaryota</taxon>
        <taxon>Viridiplantae</taxon>
        <taxon>Streptophyta</taxon>
        <taxon>Embryophyta</taxon>
        <taxon>Tracheophyta</taxon>
        <taxon>Spermatophyta</taxon>
        <taxon>Magnoliopsida</taxon>
        <taxon>eudicotyledons</taxon>
        <taxon>Gunneridae</taxon>
        <taxon>Pentapetalae</taxon>
        <taxon>rosids</taxon>
        <taxon>fabids</taxon>
        <taxon>Fagales</taxon>
        <taxon>Juglandaceae</taxon>
        <taxon>Carya</taxon>
    </lineage>
</organism>
<dbReference type="Proteomes" id="UP000811246">
    <property type="component" value="Chromosome 9"/>
</dbReference>
<proteinExistence type="predicted"/>
<dbReference type="EMBL" id="CM031833">
    <property type="protein sequence ID" value="KAG6697269.1"/>
    <property type="molecule type" value="Genomic_DNA"/>
</dbReference>
<protein>
    <submittedName>
        <fullName evidence="1">Uncharacterized protein</fullName>
    </submittedName>
</protein>
<dbReference type="OrthoDB" id="1692587at2759"/>
<evidence type="ECO:0000313" key="2">
    <source>
        <dbReference type="Proteomes" id="UP000811246"/>
    </source>
</evidence>